<evidence type="ECO:0000256" key="4">
    <source>
        <dbReference type="ARBA" id="ARBA00023136"/>
    </source>
</evidence>
<evidence type="ECO:0000256" key="1">
    <source>
        <dbReference type="ARBA" id="ARBA00004370"/>
    </source>
</evidence>
<evidence type="ECO:0000256" key="7">
    <source>
        <dbReference type="RuleBase" id="RU004004"/>
    </source>
</evidence>
<dbReference type="Proteomes" id="UP001597206">
    <property type="component" value="Unassembled WGS sequence"/>
</dbReference>
<evidence type="ECO:0000256" key="8">
    <source>
        <dbReference type="SAM" id="MobiDB-lite"/>
    </source>
</evidence>
<feature type="transmembrane region" description="Helical" evidence="9">
    <location>
        <begin position="21"/>
        <end position="38"/>
    </location>
</feature>
<keyword evidence="4 9" id="KW-0472">Membrane</keyword>
<dbReference type="RefSeq" id="WP_379035240.1">
    <property type="nucleotide sequence ID" value="NZ_JBHTLN010000007.1"/>
</dbReference>
<keyword evidence="12" id="KW-1185">Reference proteome</keyword>
<dbReference type="Pfam" id="PF00263">
    <property type="entry name" value="Secretin"/>
    <property type="match status" value="1"/>
</dbReference>
<feature type="domain" description="Secretin/TonB short N-terminal" evidence="10">
    <location>
        <begin position="212"/>
        <end position="263"/>
    </location>
</feature>
<dbReference type="Gene3D" id="3.30.1370.120">
    <property type="match status" value="1"/>
</dbReference>
<dbReference type="Pfam" id="PF07660">
    <property type="entry name" value="STN"/>
    <property type="match status" value="1"/>
</dbReference>
<evidence type="ECO:0000259" key="10">
    <source>
        <dbReference type="SMART" id="SM00965"/>
    </source>
</evidence>
<keyword evidence="9" id="KW-1133">Transmembrane helix</keyword>
<dbReference type="PANTHER" id="PTHR30332:SF17">
    <property type="entry name" value="TYPE IV PILIATION SYSTEM PROTEIN DR_0774-RELATED"/>
    <property type="match status" value="1"/>
</dbReference>
<dbReference type="InterPro" id="IPR005644">
    <property type="entry name" value="NolW-like"/>
</dbReference>
<dbReference type="PRINTS" id="PR00811">
    <property type="entry name" value="BCTERIALGSPD"/>
</dbReference>
<dbReference type="PANTHER" id="PTHR30332">
    <property type="entry name" value="PROBABLE GENERAL SECRETION PATHWAY PROTEIN D"/>
    <property type="match status" value="1"/>
</dbReference>
<gene>
    <name evidence="11" type="ORF">ACFQ2T_13335</name>
</gene>
<evidence type="ECO:0000313" key="11">
    <source>
        <dbReference type="EMBL" id="MFD1123491.1"/>
    </source>
</evidence>
<evidence type="ECO:0000256" key="5">
    <source>
        <dbReference type="ARBA" id="ARBA00023237"/>
    </source>
</evidence>
<evidence type="ECO:0000256" key="3">
    <source>
        <dbReference type="ARBA" id="ARBA00022729"/>
    </source>
</evidence>
<organism evidence="11 12">
    <name type="scientific">Methylophilus flavus</name>
    <dbReference type="NCBI Taxonomy" id="640084"/>
    <lineage>
        <taxon>Bacteria</taxon>
        <taxon>Pseudomonadati</taxon>
        <taxon>Pseudomonadota</taxon>
        <taxon>Betaproteobacteria</taxon>
        <taxon>Nitrosomonadales</taxon>
        <taxon>Methylophilaceae</taxon>
        <taxon>Methylophilus</taxon>
    </lineage>
</organism>
<feature type="region of interest" description="Disordered" evidence="8">
    <location>
        <begin position="576"/>
        <end position="682"/>
    </location>
</feature>
<evidence type="ECO:0000313" key="12">
    <source>
        <dbReference type="Proteomes" id="UP001597206"/>
    </source>
</evidence>
<proteinExistence type="inferred from homology"/>
<evidence type="ECO:0000256" key="9">
    <source>
        <dbReference type="SAM" id="Phobius"/>
    </source>
</evidence>
<name>A0ABW3PFH0_9PROT</name>
<dbReference type="InterPro" id="IPR011662">
    <property type="entry name" value="Secretin/TonB_short_N"/>
</dbReference>
<feature type="compositionally biased region" description="Polar residues" evidence="8">
    <location>
        <begin position="650"/>
        <end position="676"/>
    </location>
</feature>
<evidence type="ECO:0000256" key="6">
    <source>
        <dbReference type="RuleBase" id="RU004003"/>
    </source>
</evidence>
<comment type="caution">
    <text evidence="11">The sequence shown here is derived from an EMBL/GenBank/DDBJ whole genome shotgun (WGS) entry which is preliminary data.</text>
</comment>
<keyword evidence="2 7" id="KW-0813">Transport</keyword>
<dbReference type="SMART" id="SM00965">
    <property type="entry name" value="STN"/>
    <property type="match status" value="1"/>
</dbReference>
<accession>A0ABW3PFH0</accession>
<feature type="compositionally biased region" description="Low complexity" evidence="8">
    <location>
        <begin position="580"/>
        <end position="603"/>
    </location>
</feature>
<dbReference type="EMBL" id="JBHTLN010000007">
    <property type="protein sequence ID" value="MFD1123491.1"/>
    <property type="molecule type" value="Genomic_DNA"/>
</dbReference>
<dbReference type="Gene3D" id="3.30.1370.130">
    <property type="match status" value="1"/>
</dbReference>
<comment type="subcellular location">
    <subcellularLocation>
        <location evidence="7">Cell outer membrane</location>
    </subcellularLocation>
    <subcellularLocation>
        <location evidence="1">Membrane</location>
    </subcellularLocation>
</comment>
<comment type="similarity">
    <text evidence="6">Belongs to the bacterial secretin family.</text>
</comment>
<dbReference type="InterPro" id="IPR050810">
    <property type="entry name" value="Bact_Secretion_Sys_Channel"/>
</dbReference>
<keyword evidence="5" id="KW-0998">Cell outer membrane</keyword>
<reference evidence="12" key="1">
    <citation type="journal article" date="2019" name="Int. J. Syst. Evol. Microbiol.">
        <title>The Global Catalogue of Microorganisms (GCM) 10K type strain sequencing project: providing services to taxonomists for standard genome sequencing and annotation.</title>
        <authorList>
            <consortium name="The Broad Institute Genomics Platform"/>
            <consortium name="The Broad Institute Genome Sequencing Center for Infectious Disease"/>
            <person name="Wu L."/>
            <person name="Ma J."/>
        </authorList>
    </citation>
    <scope>NUCLEOTIDE SEQUENCE [LARGE SCALE GENOMIC DNA]</scope>
    <source>
        <strain evidence="12">CCUG 58411</strain>
    </source>
</reference>
<dbReference type="InterPro" id="IPR004846">
    <property type="entry name" value="T2SS/T3SS_dom"/>
</dbReference>
<dbReference type="InterPro" id="IPR001775">
    <property type="entry name" value="GspD/PilQ"/>
</dbReference>
<keyword evidence="3" id="KW-0732">Signal</keyword>
<keyword evidence="9" id="KW-0812">Transmembrane</keyword>
<protein>
    <submittedName>
        <fullName evidence="11">Secretin N-terminal domain-containing protein</fullName>
    </submittedName>
</protein>
<dbReference type="InterPro" id="IPR038591">
    <property type="entry name" value="NolW-like_sf"/>
</dbReference>
<feature type="compositionally biased region" description="Pro residues" evidence="8">
    <location>
        <begin position="622"/>
        <end position="642"/>
    </location>
</feature>
<dbReference type="Pfam" id="PF03958">
    <property type="entry name" value="Secretin_N"/>
    <property type="match status" value="1"/>
</dbReference>
<sequence>MSHSYIQSHRSTALPTRLRSTLFLVCVAVGLAACSLFPPKLTATTPEGKVHELAKLVAEKPGDVELRNRWYREREQAINALSFEAEAANAKGNIAEAKQIYTRILTLDANHPKALDYERAGEREIILRKQLEEAKQKIDQPKEALKLVRDILLEQPTNEQALALERQLIALETRSRAALPQLQTSLSKPVTLELRDANIKVVFEALSRATGVNFILDKDIKPEMKASVFLKKMPIEDAIDMVLTSNGLQKKVLSPNSLLVYPATQQKNKDYQDLLIRNFYFANTSAKQCADMLRTILKIRDVYVDERLNMLVLRDRPEVLALAEKMIKAQDIADPEVMLEIEVMEITRGKLQDLGIIYPSSLTVLNSPLTLEALKNLKSSNIGVSPNPSIQFKTTDTDLNLLSNPRIRVKNNEKAKVLVGNKVPVITTNTTANVGTSESVSYVDVGLKLEVEPRIMLDDFVSIKVNLEVSSLGEAVTLSNNSRVFNIGTRNASTILRLKHGETQILAGLIQDSERKNADKVPFLGEIPILGRLFSRHNDEKQKTEIVLAITPKVISNVTLPEATFSEYWSGTDTVISDKPLLNTTPLTPALTRGQQIREQQLQRQRELNEPIDPPVVESPDTPVPPEASIPSPDALPPPPEPASTFPSSNITPTVPGMSNNVNGGSVQEQSPTTLPSPKVIP</sequence>
<evidence type="ECO:0000256" key="2">
    <source>
        <dbReference type="ARBA" id="ARBA00022448"/>
    </source>
</evidence>